<evidence type="ECO:0000256" key="2">
    <source>
        <dbReference type="ARBA" id="ARBA00022679"/>
    </source>
</evidence>
<comment type="similarity">
    <text evidence="7">Belongs to the DHHC palmitoyltransferase family.</text>
</comment>
<dbReference type="AlphaFoldDB" id="A0AAV1M9D6"/>
<feature type="transmembrane region" description="Helical" evidence="7">
    <location>
        <begin position="12"/>
        <end position="32"/>
    </location>
</feature>
<keyword evidence="5 7" id="KW-0472">Membrane</keyword>
<protein>
    <recommendedName>
        <fullName evidence="7">Palmitoyltransferase</fullName>
        <ecNumber evidence="7">2.3.1.225</ecNumber>
    </recommendedName>
</protein>
<evidence type="ECO:0000313" key="9">
    <source>
        <dbReference type="EMBL" id="CAK1603749.1"/>
    </source>
</evidence>
<comment type="caution">
    <text evidence="9">The sequence shown here is derived from an EMBL/GenBank/DDBJ whole genome shotgun (WGS) entry which is preliminary data.</text>
</comment>
<keyword evidence="2 7" id="KW-0808">Transferase</keyword>
<organism evidence="9 10">
    <name type="scientific">Parnassius mnemosyne</name>
    <name type="common">clouded apollo</name>
    <dbReference type="NCBI Taxonomy" id="213953"/>
    <lineage>
        <taxon>Eukaryota</taxon>
        <taxon>Metazoa</taxon>
        <taxon>Ecdysozoa</taxon>
        <taxon>Arthropoda</taxon>
        <taxon>Hexapoda</taxon>
        <taxon>Insecta</taxon>
        <taxon>Pterygota</taxon>
        <taxon>Neoptera</taxon>
        <taxon>Endopterygota</taxon>
        <taxon>Lepidoptera</taxon>
        <taxon>Glossata</taxon>
        <taxon>Ditrysia</taxon>
        <taxon>Papilionoidea</taxon>
        <taxon>Papilionidae</taxon>
        <taxon>Parnassiinae</taxon>
        <taxon>Parnassini</taxon>
        <taxon>Parnassius</taxon>
        <taxon>Driopa</taxon>
    </lineage>
</organism>
<dbReference type="InterPro" id="IPR039859">
    <property type="entry name" value="PFA4/ZDH16/20/ERF2-like"/>
</dbReference>
<keyword evidence="4 7" id="KW-1133">Transmembrane helix</keyword>
<feature type="transmembrane region" description="Helical" evidence="7">
    <location>
        <begin position="137"/>
        <end position="156"/>
    </location>
</feature>
<feature type="transmembrane region" description="Helical" evidence="7">
    <location>
        <begin position="52"/>
        <end position="75"/>
    </location>
</feature>
<dbReference type="GO" id="GO:0016020">
    <property type="term" value="C:membrane"/>
    <property type="evidence" value="ECO:0007669"/>
    <property type="project" value="UniProtKB-SubCell"/>
</dbReference>
<evidence type="ECO:0000259" key="8">
    <source>
        <dbReference type="Pfam" id="PF01529"/>
    </source>
</evidence>
<name>A0AAV1M9D6_9NEOP</name>
<evidence type="ECO:0000256" key="5">
    <source>
        <dbReference type="ARBA" id="ARBA00023136"/>
    </source>
</evidence>
<dbReference type="InterPro" id="IPR001594">
    <property type="entry name" value="Palmitoyltrfase_DHHC"/>
</dbReference>
<gene>
    <name evidence="9" type="ORF">PARMNEM_LOCUS22064</name>
</gene>
<feature type="transmembrane region" description="Helical" evidence="7">
    <location>
        <begin position="193"/>
        <end position="214"/>
    </location>
</feature>
<reference evidence="9 10" key="1">
    <citation type="submission" date="2023-11" db="EMBL/GenBank/DDBJ databases">
        <authorList>
            <person name="Hedman E."/>
            <person name="Englund M."/>
            <person name="Stromberg M."/>
            <person name="Nyberg Akerstrom W."/>
            <person name="Nylinder S."/>
            <person name="Jareborg N."/>
            <person name="Kallberg Y."/>
            <person name="Kronander E."/>
        </authorList>
    </citation>
    <scope>NUCLEOTIDE SEQUENCE [LARGE SCALE GENOMIC DNA]</scope>
</reference>
<evidence type="ECO:0000256" key="7">
    <source>
        <dbReference type="RuleBase" id="RU079119"/>
    </source>
</evidence>
<dbReference type="PROSITE" id="PS50216">
    <property type="entry name" value="DHHC"/>
    <property type="match status" value="1"/>
</dbReference>
<dbReference type="EC" id="2.3.1.225" evidence="7"/>
<proteinExistence type="inferred from homology"/>
<dbReference type="Proteomes" id="UP001314205">
    <property type="component" value="Unassembled WGS sequence"/>
</dbReference>
<sequence>MTTTILEKFFYICEKVHCYSTVFILTPGFLIFEMGVVRPTLIEIYKIGVAKQLLHVFLSVFCFINVTGNMIMSIISDCSINKTRRQFTEDGDFCELCKIQRPPKAWHCKECNVCILKRDHHCFFFSRCIGLYNRRYYLMYLVYIHISMVYSTYYNYYFVSSIFENHGLEMAIFRLLNPFLRYIMREETSIKDIYVFFFLLNVGIAIWSAILLSFHMRNVFRGLTAHEYREPSKSNWKENLLSVFGTKWYITLIWPFVDSPVIDDTDFIVKNR</sequence>
<dbReference type="GO" id="GO:0019706">
    <property type="term" value="F:protein-cysteine S-palmitoyltransferase activity"/>
    <property type="evidence" value="ECO:0007669"/>
    <property type="project" value="UniProtKB-EC"/>
</dbReference>
<dbReference type="Pfam" id="PF01529">
    <property type="entry name" value="DHHC"/>
    <property type="match status" value="1"/>
</dbReference>
<keyword evidence="3 7" id="KW-0812">Transmembrane</keyword>
<evidence type="ECO:0000256" key="1">
    <source>
        <dbReference type="ARBA" id="ARBA00004141"/>
    </source>
</evidence>
<evidence type="ECO:0000256" key="6">
    <source>
        <dbReference type="ARBA" id="ARBA00023315"/>
    </source>
</evidence>
<comment type="domain">
    <text evidence="7">The DHHC domain is required for palmitoyltransferase activity.</text>
</comment>
<comment type="subcellular location">
    <subcellularLocation>
        <location evidence="1">Membrane</location>
        <topology evidence="1">Multi-pass membrane protein</topology>
    </subcellularLocation>
</comment>
<keyword evidence="10" id="KW-1185">Reference proteome</keyword>
<dbReference type="EMBL" id="CAVLGL010000159">
    <property type="protein sequence ID" value="CAK1603749.1"/>
    <property type="molecule type" value="Genomic_DNA"/>
</dbReference>
<feature type="domain" description="Palmitoyltransferase DHHC" evidence="8">
    <location>
        <begin position="90"/>
        <end position="229"/>
    </location>
</feature>
<dbReference type="PANTHER" id="PTHR12246">
    <property type="entry name" value="PALMITOYLTRANSFERASE ZDHHC16"/>
    <property type="match status" value="1"/>
</dbReference>
<evidence type="ECO:0000256" key="3">
    <source>
        <dbReference type="ARBA" id="ARBA00022692"/>
    </source>
</evidence>
<accession>A0AAV1M9D6</accession>
<keyword evidence="6 7" id="KW-0012">Acyltransferase</keyword>
<evidence type="ECO:0000256" key="4">
    <source>
        <dbReference type="ARBA" id="ARBA00022989"/>
    </source>
</evidence>
<comment type="catalytic activity">
    <reaction evidence="7">
        <text>L-cysteinyl-[protein] + hexadecanoyl-CoA = S-hexadecanoyl-L-cysteinyl-[protein] + CoA</text>
        <dbReference type="Rhea" id="RHEA:36683"/>
        <dbReference type="Rhea" id="RHEA-COMP:10131"/>
        <dbReference type="Rhea" id="RHEA-COMP:11032"/>
        <dbReference type="ChEBI" id="CHEBI:29950"/>
        <dbReference type="ChEBI" id="CHEBI:57287"/>
        <dbReference type="ChEBI" id="CHEBI:57379"/>
        <dbReference type="ChEBI" id="CHEBI:74151"/>
        <dbReference type="EC" id="2.3.1.225"/>
    </reaction>
</comment>
<evidence type="ECO:0000313" key="10">
    <source>
        <dbReference type="Proteomes" id="UP001314205"/>
    </source>
</evidence>